<evidence type="ECO:0000313" key="2">
    <source>
        <dbReference type="Proteomes" id="UP000664521"/>
    </source>
</evidence>
<sequence>MYADHELLQRKYVNTETVVSLDPVADIPRSNFWTSEDGYAWDMDELAGAIKGGKGVMRNPLSRQMLIRADIRAITQYPLGRGLQALRVQQSRLKHGVRPQTIGELSTLGKALLEDNSEDGRPSQTAVEAFIAYLEALPSSEQKAIDDLKMPATDSHTGATESVVIR</sequence>
<comment type="caution">
    <text evidence="1">The sequence shown here is derived from an EMBL/GenBank/DDBJ whole genome shotgun (WGS) entry which is preliminary data.</text>
</comment>
<keyword evidence="2" id="KW-1185">Reference proteome</keyword>
<protein>
    <submittedName>
        <fullName evidence="1">Uncharacterized protein</fullName>
    </submittedName>
</protein>
<proteinExistence type="predicted"/>
<dbReference type="EMBL" id="CAJPDS010000055">
    <property type="protein sequence ID" value="CAF9930423.1"/>
    <property type="molecule type" value="Genomic_DNA"/>
</dbReference>
<dbReference type="Proteomes" id="UP000664521">
    <property type="component" value="Unassembled WGS sequence"/>
</dbReference>
<dbReference type="OrthoDB" id="5379086at2759"/>
<evidence type="ECO:0000313" key="1">
    <source>
        <dbReference type="EMBL" id="CAF9930423.1"/>
    </source>
</evidence>
<reference evidence="1" key="1">
    <citation type="submission" date="2021-03" db="EMBL/GenBank/DDBJ databases">
        <authorList>
            <person name="Tagirdzhanova G."/>
        </authorList>
    </citation>
    <scope>NUCLEOTIDE SEQUENCE</scope>
</reference>
<organism evidence="1 2">
    <name type="scientific">Heterodermia speciosa</name>
    <dbReference type="NCBI Taxonomy" id="116794"/>
    <lineage>
        <taxon>Eukaryota</taxon>
        <taxon>Fungi</taxon>
        <taxon>Dikarya</taxon>
        <taxon>Ascomycota</taxon>
        <taxon>Pezizomycotina</taxon>
        <taxon>Lecanoromycetes</taxon>
        <taxon>OSLEUM clade</taxon>
        <taxon>Lecanoromycetidae</taxon>
        <taxon>Caliciales</taxon>
        <taxon>Physciaceae</taxon>
        <taxon>Heterodermia</taxon>
    </lineage>
</organism>
<accession>A0A8H3FT67</accession>
<dbReference type="AlphaFoldDB" id="A0A8H3FT67"/>
<gene>
    <name evidence="1" type="ORF">HETSPECPRED_007629</name>
</gene>
<name>A0A8H3FT67_9LECA</name>